<proteinExistence type="predicted"/>
<comment type="caution">
    <text evidence="1">The sequence shown here is derived from an EMBL/GenBank/DDBJ whole genome shotgun (WGS) entry which is preliminary data.</text>
</comment>
<organism evidence="1 2">
    <name type="scientific">Sporosarcina globispora</name>
    <name type="common">Bacillus globisporus</name>
    <dbReference type="NCBI Taxonomy" id="1459"/>
    <lineage>
        <taxon>Bacteria</taxon>
        <taxon>Bacillati</taxon>
        <taxon>Bacillota</taxon>
        <taxon>Bacilli</taxon>
        <taxon>Bacillales</taxon>
        <taxon>Caryophanaceae</taxon>
        <taxon>Sporosarcina</taxon>
    </lineage>
</organism>
<evidence type="ECO:0000313" key="2">
    <source>
        <dbReference type="Proteomes" id="UP000037109"/>
    </source>
</evidence>
<evidence type="ECO:0000313" key="1">
    <source>
        <dbReference type="EMBL" id="KON88176.1"/>
    </source>
</evidence>
<dbReference type="OrthoDB" id="2843984at2"/>
<keyword evidence="2" id="KW-1185">Reference proteome</keyword>
<dbReference type="Proteomes" id="UP000037109">
    <property type="component" value="Unassembled WGS sequence"/>
</dbReference>
<dbReference type="PATRIC" id="fig|1459.3.peg.3509"/>
<dbReference type="AlphaFoldDB" id="A0A0M0GFG2"/>
<gene>
    <name evidence="1" type="ORF">AF332_16095</name>
</gene>
<protein>
    <submittedName>
        <fullName evidence="1">Uncharacterized protein</fullName>
    </submittedName>
</protein>
<accession>A0A0M0GFG2</accession>
<reference evidence="2" key="1">
    <citation type="submission" date="2015-07" db="EMBL/GenBank/DDBJ databases">
        <title>Fjat-10036 dsm4.</title>
        <authorList>
            <person name="Liu B."/>
            <person name="Wang J."/>
            <person name="Zhu Y."/>
            <person name="Liu G."/>
            <person name="Chen Q."/>
            <person name="Chen Z."/>
            <person name="Lan J."/>
            <person name="Che J."/>
            <person name="Ge C."/>
            <person name="Shi H."/>
            <person name="Pan Z."/>
            <person name="Liu X."/>
        </authorList>
    </citation>
    <scope>NUCLEOTIDE SEQUENCE [LARGE SCALE GENOMIC DNA]</scope>
    <source>
        <strain evidence="2">DSM 4</strain>
    </source>
</reference>
<sequence length="177" mass="20915">MIVYLGSIRKFDRFHKDQTVQLTMKEFDTLGIWFTSDFDSAKSFAIGTETVIENSETEFWEDGMPKVVQYDKQVRGFVYKIYIDEPILKEFDSYEHFMNERDPYCDYASTKKRHLTWKDKAILLNKDEANAEFRKSLTKQGYHGIVIRKMAMETGPEDMYCLFSDDILQIADVYSLE</sequence>
<dbReference type="EMBL" id="LGUF01000007">
    <property type="protein sequence ID" value="KON88176.1"/>
    <property type="molecule type" value="Genomic_DNA"/>
</dbReference>
<name>A0A0M0GFG2_SPOGL</name>